<dbReference type="Pfam" id="PF04464">
    <property type="entry name" value="Glyphos_transf"/>
    <property type="match status" value="1"/>
</dbReference>
<keyword evidence="8" id="KW-1185">Reference proteome</keyword>
<dbReference type="GO" id="GO:0047355">
    <property type="term" value="F:CDP-glycerol glycerophosphotransferase activity"/>
    <property type="evidence" value="ECO:0007669"/>
    <property type="project" value="InterPro"/>
</dbReference>
<dbReference type="SUPFAM" id="SSF53756">
    <property type="entry name" value="UDP-Glycosyltransferase/glycogen phosphorylase"/>
    <property type="match status" value="1"/>
</dbReference>
<dbReference type="EMBL" id="SMAE01000008">
    <property type="protein sequence ID" value="TCS88510.1"/>
    <property type="molecule type" value="Genomic_DNA"/>
</dbReference>
<evidence type="ECO:0000256" key="3">
    <source>
        <dbReference type="ARBA" id="ARBA00022475"/>
    </source>
</evidence>
<keyword evidence="5" id="KW-0777">Teichoic acid biosynthesis</keyword>
<dbReference type="GO" id="GO:0019350">
    <property type="term" value="P:teichoic acid biosynthetic process"/>
    <property type="evidence" value="ECO:0007669"/>
    <property type="project" value="UniProtKB-KW"/>
</dbReference>
<comment type="similarity">
    <text evidence="2">Belongs to the CDP-glycerol glycerophosphotransferase family.</text>
</comment>
<dbReference type="InterPro" id="IPR007554">
    <property type="entry name" value="Glycerophosphate_synth"/>
</dbReference>
<dbReference type="PANTHER" id="PTHR37316">
    <property type="entry name" value="TEICHOIC ACID GLYCEROL-PHOSPHATE PRIMASE"/>
    <property type="match status" value="1"/>
</dbReference>
<dbReference type="Gene3D" id="3.40.50.11820">
    <property type="match status" value="1"/>
</dbReference>
<evidence type="ECO:0000256" key="6">
    <source>
        <dbReference type="ARBA" id="ARBA00023136"/>
    </source>
</evidence>
<evidence type="ECO:0000256" key="4">
    <source>
        <dbReference type="ARBA" id="ARBA00022679"/>
    </source>
</evidence>
<evidence type="ECO:0000256" key="5">
    <source>
        <dbReference type="ARBA" id="ARBA00022944"/>
    </source>
</evidence>
<comment type="subcellular location">
    <subcellularLocation>
        <location evidence="1">Cell membrane</location>
        <topology evidence="1">Peripheral membrane protein</topology>
    </subcellularLocation>
</comment>
<dbReference type="InterPro" id="IPR051612">
    <property type="entry name" value="Teichoic_Acid_Biosynth"/>
</dbReference>
<dbReference type="Gene3D" id="3.40.50.12580">
    <property type="match status" value="1"/>
</dbReference>
<keyword evidence="4 7" id="KW-0808">Transferase</keyword>
<comment type="caution">
    <text evidence="7">The sequence shown here is derived from an EMBL/GenBank/DDBJ whole genome shotgun (WGS) entry which is preliminary data.</text>
</comment>
<keyword evidence="6" id="KW-0472">Membrane</keyword>
<dbReference type="GO" id="GO:0005886">
    <property type="term" value="C:plasma membrane"/>
    <property type="evidence" value="ECO:0007669"/>
    <property type="project" value="UniProtKB-SubCell"/>
</dbReference>
<dbReference type="InterPro" id="IPR043148">
    <property type="entry name" value="TagF_C"/>
</dbReference>
<proteinExistence type="inferred from homology"/>
<dbReference type="InterPro" id="IPR043149">
    <property type="entry name" value="TagF_N"/>
</dbReference>
<dbReference type="RefSeq" id="WP_202690481.1">
    <property type="nucleotide sequence ID" value="NZ_CP068564.1"/>
</dbReference>
<organism evidence="7 8">
    <name type="scientific">Keratinibaculum paraultunense</name>
    <dbReference type="NCBI Taxonomy" id="1278232"/>
    <lineage>
        <taxon>Bacteria</taxon>
        <taxon>Bacillati</taxon>
        <taxon>Bacillota</taxon>
        <taxon>Tissierellia</taxon>
        <taxon>Tissierellales</taxon>
        <taxon>Tepidimicrobiaceae</taxon>
        <taxon>Keratinibaculum</taxon>
    </lineage>
</organism>
<protein>
    <submittedName>
        <fullName evidence="7">CDP-ribitol ribitolphosphotransferase</fullName>
    </submittedName>
</protein>
<evidence type="ECO:0000313" key="8">
    <source>
        <dbReference type="Proteomes" id="UP000294567"/>
    </source>
</evidence>
<accession>A0A4R3KU62</accession>
<evidence type="ECO:0000256" key="1">
    <source>
        <dbReference type="ARBA" id="ARBA00004202"/>
    </source>
</evidence>
<sequence>MDIIMKKFLDSKPIYILRVILNRLSFAIFKVFPINTKKIVFLNFHSDNFTGNNKAIYDEMIKQKWNLNYVMVSNSDIRREYTFRIKKIITTIKINYNICTAKYIIVNDYYSLFSMCKLRKGTELIQVWHGGGAFKKFGKDSMQNMASAEIMKRNMRGHGQYTKVIVSSKEVAPIYANAFGVDIKKIYPIGIPRADIFFDSSRMEKIKTSLLDKYPYLLDKKIILYAPTYRDDSRYNESLALNLEYLMERISDNYVFVFKMHPFERGKIKIDKSLSSKVFDLSHEEINDLLIIADILITDYSSIIFEYAILQRPMIFFAYDLEKYENEIRGFYYNYTDFVPGPIAYTTEEVVELINKNEWDFEIIKKFAIRFNEHFDGKATDRFIKEVLFEEEGKF</sequence>
<name>A0A4R3KU62_9FIRM</name>
<dbReference type="AlphaFoldDB" id="A0A4R3KU62"/>
<gene>
    <name evidence="7" type="ORF">EDD65_10843</name>
</gene>
<reference evidence="7 8" key="1">
    <citation type="submission" date="2019-03" db="EMBL/GenBank/DDBJ databases">
        <title>Genomic Encyclopedia of Type Strains, Phase IV (KMG-IV): sequencing the most valuable type-strain genomes for metagenomic binning, comparative biology and taxonomic classification.</title>
        <authorList>
            <person name="Goeker M."/>
        </authorList>
    </citation>
    <scope>NUCLEOTIDE SEQUENCE [LARGE SCALE GENOMIC DNA]</scope>
    <source>
        <strain evidence="7 8">DSM 26752</strain>
    </source>
</reference>
<evidence type="ECO:0000256" key="2">
    <source>
        <dbReference type="ARBA" id="ARBA00010488"/>
    </source>
</evidence>
<keyword evidence="3" id="KW-1003">Cell membrane</keyword>
<dbReference type="Proteomes" id="UP000294567">
    <property type="component" value="Unassembled WGS sequence"/>
</dbReference>
<evidence type="ECO:0000313" key="7">
    <source>
        <dbReference type="EMBL" id="TCS88510.1"/>
    </source>
</evidence>
<dbReference type="PANTHER" id="PTHR37316:SF2">
    <property type="entry name" value="TEICHOIC ACID RIBITOL-PHOSPHATE POLYMERASE TARK"/>
    <property type="match status" value="1"/>
</dbReference>